<reference evidence="1 2" key="1">
    <citation type="submission" date="2024-03" db="EMBL/GenBank/DDBJ databases">
        <title>Draft genome sequence of Pseudonocardia nematodicida JCM 31783.</title>
        <authorList>
            <person name="Butdee W."/>
            <person name="Duangmal K."/>
        </authorList>
    </citation>
    <scope>NUCLEOTIDE SEQUENCE [LARGE SCALE GENOMIC DNA]</scope>
    <source>
        <strain evidence="1 2">JCM 31783</strain>
    </source>
</reference>
<evidence type="ECO:0000313" key="2">
    <source>
        <dbReference type="Proteomes" id="UP001494902"/>
    </source>
</evidence>
<keyword evidence="2" id="KW-1185">Reference proteome</keyword>
<dbReference type="EMBL" id="JBEDNQ010000007">
    <property type="protein sequence ID" value="MEQ3552418.1"/>
    <property type="molecule type" value="Genomic_DNA"/>
</dbReference>
<name>A0ABV1KEX4_9PSEU</name>
<accession>A0ABV1KEX4</accession>
<dbReference type="Proteomes" id="UP001494902">
    <property type="component" value="Unassembled WGS sequence"/>
</dbReference>
<protein>
    <submittedName>
        <fullName evidence="1">Uncharacterized protein</fullName>
    </submittedName>
</protein>
<gene>
    <name evidence="1" type="ORF">WIS52_18240</name>
</gene>
<comment type="caution">
    <text evidence="1">The sequence shown here is derived from an EMBL/GenBank/DDBJ whole genome shotgun (WGS) entry which is preliminary data.</text>
</comment>
<evidence type="ECO:0000313" key="1">
    <source>
        <dbReference type="EMBL" id="MEQ3552418.1"/>
    </source>
</evidence>
<sequence length="119" mass="12550">MTTVLVIGWDPVAFPEYDPTPVLRGLEHSRARFAALGIDAHDCLVAPGEGALPAITAALRARAYDCVVVGGGIRSDPDSLELFEEVVNLSRTHQPGAEIAFNSSPDGCAEAVLRRLPAA</sequence>
<dbReference type="RefSeq" id="WP_349299482.1">
    <property type="nucleotide sequence ID" value="NZ_JBEDNQ010000007.1"/>
</dbReference>
<organism evidence="1 2">
    <name type="scientific">Pseudonocardia nematodicida</name>
    <dbReference type="NCBI Taxonomy" id="1206997"/>
    <lineage>
        <taxon>Bacteria</taxon>
        <taxon>Bacillati</taxon>
        <taxon>Actinomycetota</taxon>
        <taxon>Actinomycetes</taxon>
        <taxon>Pseudonocardiales</taxon>
        <taxon>Pseudonocardiaceae</taxon>
        <taxon>Pseudonocardia</taxon>
    </lineage>
</organism>
<proteinExistence type="predicted"/>